<keyword evidence="1" id="KW-0812">Transmembrane</keyword>
<reference evidence="3" key="1">
    <citation type="submission" date="2016-04" db="EMBL/GenBank/DDBJ databases">
        <authorList>
            <person name="Guldener U."/>
            <person name="Guldener U."/>
        </authorList>
    </citation>
    <scope>NUCLEOTIDE SEQUENCE [LARGE SCALE GENOMIC DNA]</scope>
    <source>
        <strain evidence="3">UB2112</strain>
    </source>
</reference>
<accession>A0A1K0GW09</accession>
<protein>
    <submittedName>
        <fullName evidence="2">Uncharacterized protein</fullName>
    </submittedName>
</protein>
<sequence>MRIHSTTMTRKHGYIDVFAVSPATLLSLYEASSDTTPPPLVSPTDPYDVPLPSTLLPLLSVDGETSCCFIPDRGHSHFIQVTKHTLLHLTHPLAPSSSSCRAPASSEWQAQCHHHVSHCETCGRGVLNRVLHEICCMIVILLIPVGFIVRSHSYRFG</sequence>
<dbReference type="AlphaFoldDB" id="A0A1K0GW09"/>
<keyword evidence="1" id="KW-1133">Transmembrane helix</keyword>
<dbReference type="EMBL" id="LT558117">
    <property type="protein sequence ID" value="SAM61528.1"/>
    <property type="molecule type" value="Genomic_DNA"/>
</dbReference>
<proteinExistence type="predicted"/>
<name>A0A1K0GW09_9BASI</name>
<evidence type="ECO:0000313" key="3">
    <source>
        <dbReference type="Proteomes" id="UP000179920"/>
    </source>
</evidence>
<feature type="transmembrane region" description="Helical" evidence="1">
    <location>
        <begin position="130"/>
        <end position="149"/>
    </location>
</feature>
<organism evidence="2 3">
    <name type="scientific">Ustilago bromivora</name>
    <dbReference type="NCBI Taxonomy" id="307758"/>
    <lineage>
        <taxon>Eukaryota</taxon>
        <taxon>Fungi</taxon>
        <taxon>Dikarya</taxon>
        <taxon>Basidiomycota</taxon>
        <taxon>Ustilaginomycotina</taxon>
        <taxon>Ustilaginomycetes</taxon>
        <taxon>Ustilaginales</taxon>
        <taxon>Ustilaginaceae</taxon>
        <taxon>Ustilago</taxon>
    </lineage>
</organism>
<gene>
    <name evidence="2" type="ORF">UBRO_20132</name>
</gene>
<evidence type="ECO:0000256" key="1">
    <source>
        <dbReference type="SAM" id="Phobius"/>
    </source>
</evidence>
<evidence type="ECO:0000313" key="2">
    <source>
        <dbReference type="EMBL" id="SAM61528.1"/>
    </source>
</evidence>
<keyword evidence="1" id="KW-0472">Membrane</keyword>
<dbReference type="Proteomes" id="UP000179920">
    <property type="component" value="Chromosome I"/>
</dbReference>